<dbReference type="SUPFAM" id="SSF55961">
    <property type="entry name" value="Bet v1-like"/>
    <property type="match status" value="1"/>
</dbReference>
<dbReference type="CDD" id="cd07814">
    <property type="entry name" value="SRPBCC_CalC_Aha1-like"/>
    <property type="match status" value="1"/>
</dbReference>
<dbReference type="EMBL" id="QQWG01000015">
    <property type="protein sequence ID" value="RRG20058.1"/>
    <property type="molecule type" value="Genomic_DNA"/>
</dbReference>
<protein>
    <submittedName>
        <fullName evidence="3">SRPBCC domain-containing protein</fullName>
    </submittedName>
</protein>
<dbReference type="Pfam" id="PF08327">
    <property type="entry name" value="AHSA1"/>
    <property type="match status" value="1"/>
</dbReference>
<dbReference type="RefSeq" id="WP_125031422.1">
    <property type="nucleotide sequence ID" value="NZ_JAPXVP010000013.1"/>
</dbReference>
<dbReference type="Gene3D" id="3.30.530.20">
    <property type="match status" value="1"/>
</dbReference>
<feature type="domain" description="Activator of Hsp90 ATPase homologue 1/2-like C-terminal" evidence="2">
    <location>
        <begin position="16"/>
        <end position="141"/>
    </location>
</feature>
<comment type="caution">
    <text evidence="3">The sequence shown here is derived from an EMBL/GenBank/DDBJ whole genome shotgun (WGS) entry which is preliminary data.</text>
</comment>
<gene>
    <name evidence="3" type="ORF">DWB61_13535</name>
</gene>
<sequence length="146" mass="17246">MNQEIKPVIVQQSFHVSISQLWKAISELEQMKHWFFENLEAFSAEVGFETQFNVKSGERNFMHLWKISEVIPLEKLVYSWKYEGYEGESFVSFETFITEGGSSIRVSHVVTHSFPQSIPEFTRESCQSGWEYFINNRLKNFMDDKI</sequence>
<evidence type="ECO:0000256" key="1">
    <source>
        <dbReference type="ARBA" id="ARBA00006817"/>
    </source>
</evidence>
<comment type="similarity">
    <text evidence="1">Belongs to the AHA1 family.</text>
</comment>
<evidence type="ECO:0000313" key="4">
    <source>
        <dbReference type="Proteomes" id="UP000285794"/>
    </source>
</evidence>
<dbReference type="AlphaFoldDB" id="A0A425XYU7"/>
<evidence type="ECO:0000313" key="3">
    <source>
        <dbReference type="EMBL" id="RRG20058.1"/>
    </source>
</evidence>
<keyword evidence="4" id="KW-1185">Reference proteome</keyword>
<organism evidence="3 4">
    <name type="scientific">Ancylomarina euxinus</name>
    <dbReference type="NCBI Taxonomy" id="2283627"/>
    <lineage>
        <taxon>Bacteria</taxon>
        <taxon>Pseudomonadati</taxon>
        <taxon>Bacteroidota</taxon>
        <taxon>Bacteroidia</taxon>
        <taxon>Marinilabiliales</taxon>
        <taxon>Marinifilaceae</taxon>
        <taxon>Ancylomarina</taxon>
    </lineage>
</organism>
<dbReference type="OrthoDB" id="2355173at2"/>
<reference evidence="3 4" key="1">
    <citation type="submission" date="2018-07" db="EMBL/GenBank/DDBJ databases">
        <title>Draft genome sequence of Ancylomarina sp. M1P.</title>
        <authorList>
            <person name="Yadav S."/>
            <person name="Villanueva L."/>
            <person name="Damste J.S.S."/>
        </authorList>
    </citation>
    <scope>NUCLEOTIDE SEQUENCE [LARGE SCALE GENOMIC DNA]</scope>
    <source>
        <strain evidence="3 4">M1P</strain>
    </source>
</reference>
<proteinExistence type="inferred from homology"/>
<accession>A0A425XYU7</accession>
<dbReference type="InterPro" id="IPR013538">
    <property type="entry name" value="ASHA1/2-like_C"/>
</dbReference>
<evidence type="ECO:0000259" key="2">
    <source>
        <dbReference type="Pfam" id="PF08327"/>
    </source>
</evidence>
<dbReference type="InterPro" id="IPR023393">
    <property type="entry name" value="START-like_dom_sf"/>
</dbReference>
<dbReference type="Proteomes" id="UP000285794">
    <property type="component" value="Unassembled WGS sequence"/>
</dbReference>
<name>A0A425XYU7_9BACT</name>